<gene>
    <name evidence="2" type="ORF">PRECH8_09130</name>
</gene>
<organism evidence="2 3">
    <name type="scientific">Insulibacter thermoxylanivorax</name>
    <dbReference type="NCBI Taxonomy" id="2749268"/>
    <lineage>
        <taxon>Bacteria</taxon>
        <taxon>Bacillati</taxon>
        <taxon>Bacillota</taxon>
        <taxon>Bacilli</taxon>
        <taxon>Bacillales</taxon>
        <taxon>Paenibacillaceae</taxon>
        <taxon>Insulibacter</taxon>
    </lineage>
</organism>
<dbReference type="SUPFAM" id="SSF53597">
    <property type="entry name" value="Dihydrofolate reductase-like"/>
    <property type="match status" value="1"/>
</dbReference>
<dbReference type="Proteomes" id="UP000654993">
    <property type="component" value="Unassembled WGS sequence"/>
</dbReference>
<name>A0A916QFS4_9BACL</name>
<sequence>MRRLRYQVACSLDGYIADPNGGFDWIIPEPAFDFNALLAQFDTLLMGRKTYETIIRSGVELPDKRIIVASRSFRQEDHPEAEIIHDRLKERVHELLEQPGKDVWLYGGGELLSQLLAWDLVDTVEPAIIPILLGDGVPMLAKNGVHRRLNFVRQQTYPRGMVLLEYEVQKERDQRTEM</sequence>
<proteinExistence type="predicted"/>
<evidence type="ECO:0000313" key="2">
    <source>
        <dbReference type="EMBL" id="GFR37617.1"/>
    </source>
</evidence>
<accession>A0A916QFS4</accession>
<dbReference type="InterPro" id="IPR024072">
    <property type="entry name" value="DHFR-like_dom_sf"/>
</dbReference>
<dbReference type="Gene3D" id="3.40.430.10">
    <property type="entry name" value="Dihydrofolate Reductase, subunit A"/>
    <property type="match status" value="1"/>
</dbReference>
<keyword evidence="3" id="KW-1185">Reference proteome</keyword>
<dbReference type="Pfam" id="PF01872">
    <property type="entry name" value="RibD_C"/>
    <property type="match status" value="1"/>
</dbReference>
<dbReference type="InterPro" id="IPR050765">
    <property type="entry name" value="Riboflavin_Biosynth_HTPR"/>
</dbReference>
<dbReference type="InterPro" id="IPR002734">
    <property type="entry name" value="RibDG_C"/>
</dbReference>
<dbReference type="EMBL" id="BMAQ01000006">
    <property type="protein sequence ID" value="GFR37617.1"/>
    <property type="molecule type" value="Genomic_DNA"/>
</dbReference>
<evidence type="ECO:0000259" key="1">
    <source>
        <dbReference type="Pfam" id="PF01872"/>
    </source>
</evidence>
<protein>
    <submittedName>
        <fullName evidence="2">Dihydrofolate reductase</fullName>
    </submittedName>
</protein>
<evidence type="ECO:0000313" key="3">
    <source>
        <dbReference type="Proteomes" id="UP000654993"/>
    </source>
</evidence>
<feature type="domain" description="Bacterial bifunctional deaminase-reductase C-terminal" evidence="1">
    <location>
        <begin position="4"/>
        <end position="163"/>
    </location>
</feature>
<comment type="caution">
    <text evidence="2">The sequence shown here is derived from an EMBL/GenBank/DDBJ whole genome shotgun (WGS) entry which is preliminary data.</text>
</comment>
<dbReference type="GO" id="GO:0009231">
    <property type="term" value="P:riboflavin biosynthetic process"/>
    <property type="evidence" value="ECO:0007669"/>
    <property type="project" value="InterPro"/>
</dbReference>
<dbReference type="RefSeq" id="WP_200965905.1">
    <property type="nucleotide sequence ID" value="NZ_BMAQ01000006.1"/>
</dbReference>
<dbReference type="PANTHER" id="PTHR38011">
    <property type="entry name" value="DIHYDROFOLATE REDUCTASE FAMILY PROTEIN (AFU_ORTHOLOGUE AFUA_8G06820)"/>
    <property type="match status" value="1"/>
</dbReference>
<dbReference type="GO" id="GO:0008703">
    <property type="term" value="F:5-amino-6-(5-phosphoribosylamino)uracil reductase activity"/>
    <property type="evidence" value="ECO:0007669"/>
    <property type="project" value="InterPro"/>
</dbReference>
<reference evidence="2" key="1">
    <citation type="submission" date="2020-08" db="EMBL/GenBank/DDBJ databases">
        <authorList>
            <person name="Uke A."/>
            <person name="Chhe C."/>
            <person name="Baramee S."/>
            <person name="Kosugi A."/>
        </authorList>
    </citation>
    <scope>NUCLEOTIDE SEQUENCE</scope>
    <source>
        <strain evidence="2">DA-C8</strain>
    </source>
</reference>
<dbReference type="AlphaFoldDB" id="A0A916QFS4"/>
<reference evidence="2" key="2">
    <citation type="journal article" date="2021" name="Data Brief">
        <title>Draft genome sequence data of the facultative, thermophilic, xylanolytic bacterium Paenibacillus sp. strain DA-C8.</title>
        <authorList>
            <person name="Chhe C."/>
            <person name="Uke A."/>
            <person name="Baramee S."/>
            <person name="Ungkulpasvich U."/>
            <person name="Tachaapaikoon C."/>
            <person name="Pason P."/>
            <person name="Waeonukul R."/>
            <person name="Ratanakhanokchai K."/>
            <person name="Kosugi A."/>
        </authorList>
    </citation>
    <scope>NUCLEOTIDE SEQUENCE</scope>
    <source>
        <strain evidence="2">DA-C8</strain>
    </source>
</reference>
<dbReference type="PANTHER" id="PTHR38011:SF11">
    <property type="entry name" value="2,5-DIAMINO-6-RIBOSYLAMINO-4(3H)-PYRIMIDINONE 5'-PHOSPHATE REDUCTASE"/>
    <property type="match status" value="1"/>
</dbReference>